<dbReference type="PROSITE" id="PS51257">
    <property type="entry name" value="PROKAR_LIPOPROTEIN"/>
    <property type="match status" value="1"/>
</dbReference>
<evidence type="ECO:0000256" key="3">
    <source>
        <dbReference type="ARBA" id="ARBA00022729"/>
    </source>
</evidence>
<comment type="subcellular location">
    <subcellularLocation>
        <location evidence="1">Membrane</location>
        <topology evidence="1">Lipid-anchor</topology>
    </subcellularLocation>
</comment>
<dbReference type="PANTHER" id="PTHR30429">
    <property type="entry name" value="D-METHIONINE-BINDING LIPOPROTEIN METQ"/>
    <property type="match status" value="1"/>
</dbReference>
<organism evidence="8 9">
    <name type="scientific">Citricoccus alkalitolerans</name>
    <dbReference type="NCBI Taxonomy" id="246603"/>
    <lineage>
        <taxon>Bacteria</taxon>
        <taxon>Bacillati</taxon>
        <taxon>Actinomycetota</taxon>
        <taxon>Actinomycetes</taxon>
        <taxon>Micrococcales</taxon>
        <taxon>Micrococcaceae</taxon>
        <taxon>Citricoccus</taxon>
    </lineage>
</organism>
<evidence type="ECO:0000313" key="9">
    <source>
        <dbReference type="Proteomes" id="UP001595965"/>
    </source>
</evidence>
<comment type="caution">
    <text evidence="8">The sequence shown here is derived from an EMBL/GenBank/DDBJ whole genome shotgun (WGS) entry which is preliminary data.</text>
</comment>
<keyword evidence="3 7" id="KW-0732">Signal</keyword>
<proteinExistence type="inferred from homology"/>
<keyword evidence="9" id="KW-1185">Reference proteome</keyword>
<evidence type="ECO:0000256" key="1">
    <source>
        <dbReference type="ARBA" id="ARBA00004635"/>
    </source>
</evidence>
<gene>
    <name evidence="8" type="ORF">ACFO0K_07005</name>
</gene>
<comment type="similarity">
    <text evidence="2">Belongs to the NlpA lipoprotein family.</text>
</comment>
<evidence type="ECO:0000256" key="4">
    <source>
        <dbReference type="ARBA" id="ARBA00023136"/>
    </source>
</evidence>
<protein>
    <submittedName>
        <fullName evidence="8">MetQ/NlpA family ABC transporter substrate-binding protein</fullName>
    </submittedName>
</protein>
<dbReference type="InterPro" id="IPR004872">
    <property type="entry name" value="Lipoprotein_NlpA"/>
</dbReference>
<keyword evidence="5" id="KW-0564">Palmitate</keyword>
<dbReference type="PROSITE" id="PS00430">
    <property type="entry name" value="TONB_DEPENDENT_REC_1"/>
    <property type="match status" value="1"/>
</dbReference>
<dbReference type="Gene3D" id="3.40.190.10">
    <property type="entry name" value="Periplasmic binding protein-like II"/>
    <property type="match status" value="2"/>
</dbReference>
<keyword evidence="4" id="KW-0472">Membrane</keyword>
<accession>A0ABV8XYQ0</accession>
<reference evidence="9" key="1">
    <citation type="journal article" date="2019" name="Int. J. Syst. Evol. Microbiol.">
        <title>The Global Catalogue of Microorganisms (GCM) 10K type strain sequencing project: providing services to taxonomists for standard genome sequencing and annotation.</title>
        <authorList>
            <consortium name="The Broad Institute Genomics Platform"/>
            <consortium name="The Broad Institute Genome Sequencing Center for Infectious Disease"/>
            <person name="Wu L."/>
            <person name="Ma J."/>
        </authorList>
    </citation>
    <scope>NUCLEOTIDE SEQUENCE [LARGE SCALE GENOMIC DNA]</scope>
    <source>
        <strain evidence="9">CGMCC 1.12125</strain>
    </source>
</reference>
<evidence type="ECO:0000256" key="6">
    <source>
        <dbReference type="ARBA" id="ARBA00023288"/>
    </source>
</evidence>
<dbReference type="RefSeq" id="WP_344228424.1">
    <property type="nucleotide sequence ID" value="NZ_BAAALH010000002.1"/>
</dbReference>
<feature type="chain" id="PRO_5045456297" evidence="7">
    <location>
        <begin position="27"/>
        <end position="299"/>
    </location>
</feature>
<sequence>MSRTRTRVLSLSGIALAGALALSACGGGDETAAELGTEENPVQLGVVGASEAYWTTYEEAVEAEGISLEIVDFTEYTQPNPALSEGELDINQFQHIQYLADYNVAADDTLQVIGSTAIYPLGLYSDKHDSVESIPEGGQVIVPNDTVNQARGLLVLQSAGLITLQDGGNASSTLEDVIEEESTVTVSALDAAAIPNSLPDVDGAIINNDFLNNAGLTGDDVLFQDDPEDETAFPYINIFATTDENADNEVLNQLVEIYQTNEDVQAGALESSGGTAVMTNTPVEDLQASLDDTEEALRN</sequence>
<dbReference type="EMBL" id="JBHSEN010000001">
    <property type="protein sequence ID" value="MFC4429425.1"/>
    <property type="molecule type" value="Genomic_DNA"/>
</dbReference>
<dbReference type="InterPro" id="IPR010916">
    <property type="entry name" value="TonB_box_CS"/>
</dbReference>
<evidence type="ECO:0000256" key="5">
    <source>
        <dbReference type="ARBA" id="ARBA00023139"/>
    </source>
</evidence>
<evidence type="ECO:0000256" key="2">
    <source>
        <dbReference type="ARBA" id="ARBA00008973"/>
    </source>
</evidence>
<dbReference type="Proteomes" id="UP001595965">
    <property type="component" value="Unassembled WGS sequence"/>
</dbReference>
<name>A0ABV8XYQ0_9MICC</name>
<evidence type="ECO:0000313" key="8">
    <source>
        <dbReference type="EMBL" id="MFC4429425.1"/>
    </source>
</evidence>
<keyword evidence="6" id="KW-0449">Lipoprotein</keyword>
<feature type="signal peptide" evidence="7">
    <location>
        <begin position="1"/>
        <end position="26"/>
    </location>
</feature>
<evidence type="ECO:0000256" key="7">
    <source>
        <dbReference type="SAM" id="SignalP"/>
    </source>
</evidence>
<dbReference type="PANTHER" id="PTHR30429:SF1">
    <property type="entry name" value="D-METHIONINE-BINDING LIPOPROTEIN METQ-RELATED"/>
    <property type="match status" value="1"/>
</dbReference>
<dbReference type="SUPFAM" id="SSF53850">
    <property type="entry name" value="Periplasmic binding protein-like II"/>
    <property type="match status" value="1"/>
</dbReference>
<dbReference type="Pfam" id="PF03180">
    <property type="entry name" value="Lipoprotein_9"/>
    <property type="match status" value="1"/>
</dbReference>